<sequence length="245" mass="27265">MKKILKFIVLLAILLSMNVLNAQERVYKDKVILKQGSILIGSITDYTPGEQLSMELRTGNQITVLDNQIKKVIMYSGQEATEKEIVAIPLKVKRIFNETQVSLLTSVSGSGVSIAHNVMYQQYPWLAVGAGVGLDNYYTAPGREVFPLFANVKFNLTNGRSAPYVGVKAGYGFSFKNEAENITTATGGYMANPYFGIRVGSRGLMVNIFSGLKFQKADYIITSPWETRTEDILFRRLELGFSVMF</sequence>
<reference evidence="2" key="1">
    <citation type="journal article" date="2014" name="Int. J. Syst. Evol. Microbiol.">
        <title>Complete genome sequence of Corynebacterium casei LMG S-19264T (=DSM 44701T), isolated from a smear-ripened cheese.</title>
        <authorList>
            <consortium name="US DOE Joint Genome Institute (JGI-PGF)"/>
            <person name="Walter F."/>
            <person name="Albersmeier A."/>
            <person name="Kalinowski J."/>
            <person name="Ruckert C."/>
        </authorList>
    </citation>
    <scope>NUCLEOTIDE SEQUENCE</scope>
    <source>
        <strain evidence="2">NBRC 108769</strain>
    </source>
</reference>
<proteinExistence type="predicted"/>
<organism evidence="2 3">
    <name type="scientific">Portibacter lacus</name>
    <dbReference type="NCBI Taxonomy" id="1099794"/>
    <lineage>
        <taxon>Bacteria</taxon>
        <taxon>Pseudomonadati</taxon>
        <taxon>Bacteroidota</taxon>
        <taxon>Saprospiria</taxon>
        <taxon>Saprospirales</taxon>
        <taxon>Haliscomenobacteraceae</taxon>
        <taxon>Portibacter</taxon>
    </lineage>
</organism>
<feature type="signal peptide" evidence="1">
    <location>
        <begin position="1"/>
        <end position="22"/>
    </location>
</feature>
<feature type="chain" id="PRO_5041297571" description="Outer membrane protein beta-barrel domain-containing protein" evidence="1">
    <location>
        <begin position="23"/>
        <end position="245"/>
    </location>
</feature>
<evidence type="ECO:0000313" key="3">
    <source>
        <dbReference type="Proteomes" id="UP001156666"/>
    </source>
</evidence>
<reference evidence="2" key="2">
    <citation type="submission" date="2023-01" db="EMBL/GenBank/DDBJ databases">
        <title>Draft genome sequence of Portibacter lacus strain NBRC 108769.</title>
        <authorList>
            <person name="Sun Q."/>
            <person name="Mori K."/>
        </authorList>
    </citation>
    <scope>NUCLEOTIDE SEQUENCE</scope>
    <source>
        <strain evidence="2">NBRC 108769</strain>
    </source>
</reference>
<protein>
    <recommendedName>
        <fullName evidence="4">Outer membrane protein beta-barrel domain-containing protein</fullName>
    </recommendedName>
</protein>
<gene>
    <name evidence="2" type="ORF">GCM10007940_35470</name>
</gene>
<keyword evidence="1" id="KW-0732">Signal</keyword>
<keyword evidence="3" id="KW-1185">Reference proteome</keyword>
<dbReference type="Proteomes" id="UP001156666">
    <property type="component" value="Unassembled WGS sequence"/>
</dbReference>
<comment type="caution">
    <text evidence="2">The sequence shown here is derived from an EMBL/GenBank/DDBJ whole genome shotgun (WGS) entry which is preliminary data.</text>
</comment>
<dbReference type="EMBL" id="BSOH01000023">
    <property type="protein sequence ID" value="GLR18931.1"/>
    <property type="molecule type" value="Genomic_DNA"/>
</dbReference>
<evidence type="ECO:0000256" key="1">
    <source>
        <dbReference type="SAM" id="SignalP"/>
    </source>
</evidence>
<accession>A0AA37SQ65</accession>
<evidence type="ECO:0000313" key="2">
    <source>
        <dbReference type="EMBL" id="GLR18931.1"/>
    </source>
</evidence>
<evidence type="ECO:0008006" key="4">
    <source>
        <dbReference type="Google" id="ProtNLM"/>
    </source>
</evidence>
<dbReference type="RefSeq" id="WP_235292876.1">
    <property type="nucleotide sequence ID" value="NZ_BSOH01000023.1"/>
</dbReference>
<name>A0AA37SQ65_9BACT</name>
<dbReference type="AlphaFoldDB" id="A0AA37SQ65"/>